<evidence type="ECO:0000313" key="7">
    <source>
        <dbReference type="Proteomes" id="UP000316925"/>
    </source>
</evidence>
<evidence type="ECO:0000256" key="1">
    <source>
        <dbReference type="ARBA" id="ARBA00022723"/>
    </source>
</evidence>
<dbReference type="Pfam" id="PF08240">
    <property type="entry name" value="ADH_N"/>
    <property type="match status" value="1"/>
</dbReference>
<reference evidence="6 7" key="1">
    <citation type="submission" date="2019-03" db="EMBL/GenBank/DDBJ databases">
        <title>Metabolic potential of uncultured bacteria and archaea associated with petroleum seepage in deep-sea sediments.</title>
        <authorList>
            <person name="Dong X."/>
            <person name="Hubert C."/>
        </authorList>
    </citation>
    <scope>NUCLEOTIDE SEQUENCE [LARGE SCALE GENOMIC DNA]</scope>
    <source>
        <strain evidence="6">E29_bin28</strain>
    </source>
</reference>
<evidence type="ECO:0000256" key="2">
    <source>
        <dbReference type="ARBA" id="ARBA00022833"/>
    </source>
</evidence>
<dbReference type="PANTHER" id="PTHR43401:SF2">
    <property type="entry name" value="L-THREONINE 3-DEHYDROGENASE"/>
    <property type="match status" value="1"/>
</dbReference>
<dbReference type="InterPro" id="IPR013149">
    <property type="entry name" value="ADH-like_C"/>
</dbReference>
<dbReference type="Gene3D" id="3.90.180.10">
    <property type="entry name" value="Medium-chain alcohol dehydrogenases, catalytic domain"/>
    <property type="match status" value="1"/>
</dbReference>
<keyword evidence="2 4" id="KW-0862">Zinc</keyword>
<dbReference type="InterPro" id="IPR050129">
    <property type="entry name" value="Zn_alcohol_dh"/>
</dbReference>
<proteinExistence type="inferred from homology"/>
<dbReference type="InterPro" id="IPR013154">
    <property type="entry name" value="ADH-like_N"/>
</dbReference>
<evidence type="ECO:0000259" key="5">
    <source>
        <dbReference type="SMART" id="SM00829"/>
    </source>
</evidence>
<dbReference type="InterPro" id="IPR011032">
    <property type="entry name" value="GroES-like_sf"/>
</dbReference>
<dbReference type="EMBL" id="SOIJ01000219">
    <property type="protein sequence ID" value="TET92368.1"/>
    <property type="molecule type" value="Genomic_DNA"/>
</dbReference>
<keyword evidence="1 4" id="KW-0479">Metal-binding</keyword>
<dbReference type="Proteomes" id="UP000316925">
    <property type="component" value="Unassembled WGS sequence"/>
</dbReference>
<dbReference type="CDD" id="cd08236">
    <property type="entry name" value="sugar_DH"/>
    <property type="match status" value="1"/>
</dbReference>
<evidence type="ECO:0000313" key="6">
    <source>
        <dbReference type="EMBL" id="TET92368.1"/>
    </source>
</evidence>
<dbReference type="InterPro" id="IPR020843">
    <property type="entry name" value="ER"/>
</dbReference>
<comment type="cofactor">
    <cofactor evidence="4">
        <name>Zn(2+)</name>
        <dbReference type="ChEBI" id="CHEBI:29105"/>
    </cofactor>
</comment>
<dbReference type="Gene3D" id="3.40.50.720">
    <property type="entry name" value="NAD(P)-binding Rossmann-like Domain"/>
    <property type="match status" value="1"/>
</dbReference>
<comment type="similarity">
    <text evidence="4">Belongs to the zinc-containing alcohol dehydrogenase family.</text>
</comment>
<dbReference type="PANTHER" id="PTHR43401">
    <property type="entry name" value="L-THREONINE 3-DEHYDROGENASE"/>
    <property type="match status" value="1"/>
</dbReference>
<accession>A0A523YLB0</accession>
<dbReference type="InterPro" id="IPR036291">
    <property type="entry name" value="NAD(P)-bd_dom_sf"/>
</dbReference>
<dbReference type="GO" id="GO:0008270">
    <property type="term" value="F:zinc ion binding"/>
    <property type="evidence" value="ECO:0007669"/>
    <property type="project" value="InterPro"/>
</dbReference>
<comment type="caution">
    <text evidence="6">The sequence shown here is derived from an EMBL/GenBank/DDBJ whole genome shotgun (WGS) entry which is preliminary data.</text>
</comment>
<gene>
    <name evidence="6" type="ORF">E3J33_03905</name>
</gene>
<organism evidence="6 7">
    <name type="scientific">Aerophobetes bacterium</name>
    <dbReference type="NCBI Taxonomy" id="2030807"/>
    <lineage>
        <taxon>Bacteria</taxon>
        <taxon>Candidatus Aerophobota</taxon>
    </lineage>
</organism>
<dbReference type="SUPFAM" id="SSF51735">
    <property type="entry name" value="NAD(P)-binding Rossmann-fold domains"/>
    <property type="match status" value="1"/>
</dbReference>
<name>A0A523YLB0_UNCAE</name>
<dbReference type="SMART" id="SM00829">
    <property type="entry name" value="PKS_ER"/>
    <property type="match status" value="1"/>
</dbReference>
<sequence>MKEKMMAAVLHAPGDLRYEKVEVPKIGPNDVLLKVKAAGNCGSDLQRIMVEGTHVFPCIPGHEFSGEIAKIGEKATSFKIGERVTAYPLIPCMRCEWCLEGQYNLCEDYDYLGSRSHGAFAEYVKIPVVNLVRLPKEVDFDEGAMTDPACVALHGIKRAGGIRPGQSVVILGTGPIGMLACQWAVAMGAGKVVAVDIIEDKLKIARELGVDVCINAEKEDVVEKVMEETKGKGADVVMETAGSTATQRQSLLIARKRAKVILIGRSYSDVLLPDEVFTRIFRRELEVYGAVNSNFSSLDNEWKISVQFMAARAIKAKPLISHRVKLEDMAETFKKMYEGKMIYNKIIFSP</sequence>
<evidence type="ECO:0000256" key="4">
    <source>
        <dbReference type="RuleBase" id="RU361277"/>
    </source>
</evidence>
<evidence type="ECO:0000256" key="3">
    <source>
        <dbReference type="ARBA" id="ARBA00023002"/>
    </source>
</evidence>
<feature type="domain" description="Enoyl reductase (ER)" evidence="5">
    <location>
        <begin position="11"/>
        <end position="348"/>
    </location>
</feature>
<dbReference type="GO" id="GO:0016491">
    <property type="term" value="F:oxidoreductase activity"/>
    <property type="evidence" value="ECO:0007669"/>
    <property type="project" value="UniProtKB-KW"/>
</dbReference>
<dbReference type="SUPFAM" id="SSF50129">
    <property type="entry name" value="GroES-like"/>
    <property type="match status" value="1"/>
</dbReference>
<dbReference type="Pfam" id="PF00107">
    <property type="entry name" value="ADH_zinc_N"/>
    <property type="match status" value="1"/>
</dbReference>
<protein>
    <submittedName>
        <fullName evidence="6">Galactitol-1-phosphate 5-dehydrogenase</fullName>
    </submittedName>
</protein>
<dbReference type="PROSITE" id="PS00059">
    <property type="entry name" value="ADH_ZINC"/>
    <property type="match status" value="1"/>
</dbReference>
<dbReference type="AlphaFoldDB" id="A0A523YLB0"/>
<dbReference type="InterPro" id="IPR002328">
    <property type="entry name" value="ADH_Zn_CS"/>
</dbReference>
<keyword evidence="3" id="KW-0560">Oxidoreductase</keyword>